<comment type="subcellular location">
    <subcellularLocation>
        <location evidence="1">Cell membrane</location>
        <topology evidence="1">Multi-pass membrane protein</topology>
    </subcellularLocation>
</comment>
<organism evidence="8 9">
    <name type="scientific">Caldicellulosiruptor changbaiensis</name>
    <dbReference type="NCBI Taxonomy" id="1222016"/>
    <lineage>
        <taxon>Bacteria</taxon>
        <taxon>Bacillati</taxon>
        <taxon>Bacillota</taxon>
        <taxon>Bacillota incertae sedis</taxon>
        <taxon>Caldicellulosiruptorales</taxon>
        <taxon>Caldicellulosiruptoraceae</taxon>
        <taxon>Caldicellulosiruptor</taxon>
    </lineage>
</organism>
<feature type="transmembrane region" description="Helical" evidence="7">
    <location>
        <begin position="56"/>
        <end position="79"/>
    </location>
</feature>
<dbReference type="PANTHER" id="PTHR33884:SF3">
    <property type="entry name" value="UPF0410 PROTEIN YMGE"/>
    <property type="match status" value="1"/>
</dbReference>
<name>A0A3T0D6T2_9FIRM</name>
<proteinExistence type="inferred from homology"/>
<reference evidence="8 9" key="1">
    <citation type="submission" date="2018-12" db="EMBL/GenBank/DDBJ databases">
        <title>Genome sequence from the cellulolytic species, Caldicellulosiruptor changbaiensis.</title>
        <authorList>
            <person name="Blumer-Schuette S.E."/>
            <person name="Mendoza C."/>
        </authorList>
    </citation>
    <scope>NUCLEOTIDE SEQUENCE [LARGE SCALE GENOMIC DNA]</scope>
    <source>
        <strain evidence="8 9">CBS-Z</strain>
    </source>
</reference>
<protein>
    <submittedName>
        <fullName evidence="8">GlsB/YeaQ/YmgE family stress response membrane protein</fullName>
    </submittedName>
</protein>
<evidence type="ECO:0000313" key="8">
    <source>
        <dbReference type="EMBL" id="AZT90805.1"/>
    </source>
</evidence>
<evidence type="ECO:0000256" key="7">
    <source>
        <dbReference type="SAM" id="Phobius"/>
    </source>
</evidence>
<keyword evidence="5 7" id="KW-1133">Transmembrane helix</keyword>
<comment type="similarity">
    <text evidence="2">Belongs to the UPF0410 family.</text>
</comment>
<gene>
    <name evidence="8" type="ORF">ELD05_09220</name>
</gene>
<dbReference type="EMBL" id="CP034791">
    <property type="protein sequence ID" value="AZT90805.1"/>
    <property type="molecule type" value="Genomic_DNA"/>
</dbReference>
<sequence length="91" mass="9547">MLGFIMTLIVAAIAGYIGDALTKYKMPGGFIGAMIAGLVGSWIGAYIPFFRKLGPVIAGIPIIPTILGAAIFIFVLGLFRKGAEEATKSQQ</sequence>
<evidence type="ECO:0000256" key="4">
    <source>
        <dbReference type="ARBA" id="ARBA00022692"/>
    </source>
</evidence>
<evidence type="ECO:0000256" key="6">
    <source>
        <dbReference type="ARBA" id="ARBA00023136"/>
    </source>
</evidence>
<feature type="transmembrane region" description="Helical" evidence="7">
    <location>
        <begin position="30"/>
        <end position="49"/>
    </location>
</feature>
<keyword evidence="3" id="KW-1003">Cell membrane</keyword>
<keyword evidence="4 7" id="KW-0812">Transmembrane</keyword>
<dbReference type="AlphaFoldDB" id="A0A3T0D6T2"/>
<dbReference type="GO" id="GO:0005886">
    <property type="term" value="C:plasma membrane"/>
    <property type="evidence" value="ECO:0007669"/>
    <property type="project" value="UniProtKB-SubCell"/>
</dbReference>
<evidence type="ECO:0000256" key="5">
    <source>
        <dbReference type="ARBA" id="ARBA00022989"/>
    </source>
</evidence>
<dbReference type="KEGG" id="ccha:ELD05_09220"/>
<evidence type="ECO:0000313" key="9">
    <source>
        <dbReference type="Proteomes" id="UP000282930"/>
    </source>
</evidence>
<evidence type="ECO:0000256" key="2">
    <source>
        <dbReference type="ARBA" id="ARBA00011006"/>
    </source>
</evidence>
<keyword evidence="9" id="KW-1185">Reference proteome</keyword>
<dbReference type="PANTHER" id="PTHR33884">
    <property type="entry name" value="UPF0410 PROTEIN YMGE"/>
    <property type="match status" value="1"/>
</dbReference>
<dbReference type="InterPro" id="IPR007341">
    <property type="entry name" value="Transgly_assoc"/>
</dbReference>
<accession>A0A3T0D6T2</accession>
<evidence type="ECO:0000256" key="3">
    <source>
        <dbReference type="ARBA" id="ARBA00022475"/>
    </source>
</evidence>
<dbReference type="RefSeq" id="WP_011917851.1">
    <property type="nucleotide sequence ID" value="NZ_CP034791.1"/>
</dbReference>
<keyword evidence="6 7" id="KW-0472">Membrane</keyword>
<dbReference type="Proteomes" id="UP000282930">
    <property type="component" value="Chromosome"/>
</dbReference>
<dbReference type="Pfam" id="PF04226">
    <property type="entry name" value="Transgly_assoc"/>
    <property type="match status" value="1"/>
</dbReference>
<evidence type="ECO:0000256" key="1">
    <source>
        <dbReference type="ARBA" id="ARBA00004651"/>
    </source>
</evidence>